<dbReference type="HOGENOM" id="CLU_1143922_0_0_1"/>
<evidence type="ECO:0000313" key="3">
    <source>
        <dbReference type="Proteomes" id="UP000017836"/>
    </source>
</evidence>
<sequence>MPLDVTDQQEQIPRRPEIPTLLTQPKSHISQLIWEGHERNPPLKIDEMMTTLNDWHLHNDDQINFVKRHGLYLLTLFKMGHLDDYALFVTIERTLERYTRAYLLYLIGVSIFADATQGLYIEKIFTCAIYAYLFQSWVYEHIKLSRLEPKQIKAGLPRALRWGAPRRWLNTHHYILIQRQELDNLKAQETPFEDEPDIREEDKQDQAYARESILVAPLEWQSREKRGKRPDSWAAELQSKRGD</sequence>
<evidence type="ECO:0000256" key="1">
    <source>
        <dbReference type="SAM" id="MobiDB-lite"/>
    </source>
</evidence>
<proteinExistence type="predicted"/>
<evidence type="ECO:0008006" key="4">
    <source>
        <dbReference type="Google" id="ProtNLM"/>
    </source>
</evidence>
<accession>W1PRD7</accession>
<reference evidence="3" key="1">
    <citation type="journal article" date="2013" name="Science">
        <title>The Amborella genome and the evolution of flowering plants.</title>
        <authorList>
            <consortium name="Amborella Genome Project"/>
        </authorList>
    </citation>
    <scope>NUCLEOTIDE SEQUENCE [LARGE SCALE GENOMIC DNA]</scope>
</reference>
<dbReference type="AlphaFoldDB" id="W1PRD7"/>
<organism evidence="2 3">
    <name type="scientific">Amborella trichopoda</name>
    <dbReference type="NCBI Taxonomy" id="13333"/>
    <lineage>
        <taxon>Eukaryota</taxon>
        <taxon>Viridiplantae</taxon>
        <taxon>Streptophyta</taxon>
        <taxon>Embryophyta</taxon>
        <taxon>Tracheophyta</taxon>
        <taxon>Spermatophyta</taxon>
        <taxon>Magnoliopsida</taxon>
        <taxon>Amborellales</taxon>
        <taxon>Amborellaceae</taxon>
        <taxon>Amborella</taxon>
    </lineage>
</organism>
<name>W1PRD7_AMBTC</name>
<dbReference type="Proteomes" id="UP000017836">
    <property type="component" value="Unassembled WGS sequence"/>
</dbReference>
<gene>
    <name evidence="2" type="ORF">AMTR_s00028p00157780</name>
</gene>
<evidence type="ECO:0000313" key="2">
    <source>
        <dbReference type="EMBL" id="ERN10613.1"/>
    </source>
</evidence>
<keyword evidence="3" id="KW-1185">Reference proteome</keyword>
<dbReference type="Gramene" id="ERN10613">
    <property type="protein sequence ID" value="ERN10613"/>
    <property type="gene ID" value="AMTR_s00028p00157780"/>
</dbReference>
<dbReference type="EMBL" id="KI392812">
    <property type="protein sequence ID" value="ERN10613.1"/>
    <property type="molecule type" value="Genomic_DNA"/>
</dbReference>
<feature type="region of interest" description="Disordered" evidence="1">
    <location>
        <begin position="224"/>
        <end position="243"/>
    </location>
</feature>
<protein>
    <recommendedName>
        <fullName evidence="4">Aminotransferase-like plant mobile domain-containing protein</fullName>
    </recommendedName>
</protein>